<reference evidence="4" key="1">
    <citation type="submission" date="2020-03" db="EMBL/GenBank/DDBJ databases">
        <title>Genome sequences of seven Enterobacteriaceae strains isolated from Canadian wastewater treatment facilities.</title>
        <authorList>
            <person name="Huang H."/>
            <person name="Chmara J.T."/>
            <person name="Duceppe M.-O."/>
        </authorList>
    </citation>
    <scope>NUCLEOTIDE SEQUENCE [LARGE SCALE GENOMIC DNA]</scope>
    <source>
        <strain evidence="4">Biosolid 3</strain>
    </source>
</reference>
<sequence length="169" mass="17631">MRQNGRRYWRYGLLSLMLGGATVQADVPVTVKATIVIPACNVTSESGESRLEVPFGAVNLQDVGSAKAEKSVRINVSCSGGAPVGKSLKMYLSPTAYGVMNTMGANVLGTSQSGVGIALSRNNMAFTIGQWLPIQAGMFTLTGRVVIQDGMGEEGGAFSATASLFASYI</sequence>
<dbReference type="GO" id="GO:0009289">
    <property type="term" value="C:pilus"/>
    <property type="evidence" value="ECO:0007669"/>
    <property type="project" value="InterPro"/>
</dbReference>
<proteinExistence type="predicted"/>
<evidence type="ECO:0000313" key="4">
    <source>
        <dbReference type="Proteomes" id="UP000503464"/>
    </source>
</evidence>
<protein>
    <submittedName>
        <fullName evidence="3">Fimbrial protein</fullName>
    </submittedName>
</protein>
<dbReference type="Proteomes" id="UP000503464">
    <property type="component" value="Chromosome"/>
</dbReference>
<dbReference type="InterPro" id="IPR008966">
    <property type="entry name" value="Adhesion_dom_sf"/>
</dbReference>
<feature type="signal peptide" evidence="1">
    <location>
        <begin position="1"/>
        <end position="25"/>
    </location>
</feature>
<dbReference type="AlphaFoldDB" id="A0AAE7JSE9"/>
<evidence type="ECO:0000313" key="3">
    <source>
        <dbReference type="EMBL" id="QKJ57855.3"/>
    </source>
</evidence>
<name>A0AAE7JSE9_SERFO</name>
<gene>
    <name evidence="3" type="ORF">G9399_04950</name>
</gene>
<feature type="domain" description="Fimbrial-type adhesion" evidence="2">
    <location>
        <begin position="31"/>
        <end position="164"/>
    </location>
</feature>
<feature type="chain" id="PRO_5041968524" evidence="1">
    <location>
        <begin position="26"/>
        <end position="169"/>
    </location>
</feature>
<dbReference type="RefSeq" id="WP_065684494.1">
    <property type="nucleotide sequence ID" value="NZ_CP054160.3"/>
</dbReference>
<evidence type="ECO:0000256" key="1">
    <source>
        <dbReference type="SAM" id="SignalP"/>
    </source>
</evidence>
<dbReference type="GO" id="GO:0007155">
    <property type="term" value="P:cell adhesion"/>
    <property type="evidence" value="ECO:0007669"/>
    <property type="project" value="InterPro"/>
</dbReference>
<evidence type="ECO:0000259" key="2">
    <source>
        <dbReference type="Pfam" id="PF00419"/>
    </source>
</evidence>
<dbReference type="Pfam" id="PF00419">
    <property type="entry name" value="Fimbrial"/>
    <property type="match status" value="1"/>
</dbReference>
<dbReference type="InterPro" id="IPR036937">
    <property type="entry name" value="Adhesion_dom_fimbrial_sf"/>
</dbReference>
<dbReference type="Gene3D" id="2.60.40.1090">
    <property type="entry name" value="Fimbrial-type adhesion domain"/>
    <property type="match status" value="1"/>
</dbReference>
<dbReference type="EMBL" id="CP054160">
    <property type="protein sequence ID" value="QKJ57855.3"/>
    <property type="molecule type" value="Genomic_DNA"/>
</dbReference>
<dbReference type="SUPFAM" id="SSF49401">
    <property type="entry name" value="Bacterial adhesins"/>
    <property type="match status" value="1"/>
</dbReference>
<dbReference type="InterPro" id="IPR000259">
    <property type="entry name" value="Adhesion_dom_fimbrial"/>
</dbReference>
<accession>A0AAE7JSE9</accession>
<keyword evidence="1" id="KW-0732">Signal</keyword>
<organism evidence="3 4">
    <name type="scientific">Serratia fonticola</name>
    <dbReference type="NCBI Taxonomy" id="47917"/>
    <lineage>
        <taxon>Bacteria</taxon>
        <taxon>Pseudomonadati</taxon>
        <taxon>Pseudomonadota</taxon>
        <taxon>Gammaproteobacteria</taxon>
        <taxon>Enterobacterales</taxon>
        <taxon>Yersiniaceae</taxon>
        <taxon>Serratia</taxon>
    </lineage>
</organism>